<evidence type="ECO:0000313" key="2">
    <source>
        <dbReference type="Proteomes" id="UP000011859"/>
    </source>
</evidence>
<sequence>MKGDFARVSFDPTRHYSQVFQQQGRVLLEADWNEQAQIQLQLLRSLVRDLVGPCWAAGSGFAITASVTNADGSSKPLPLADWQLAPGHFYVDGILCVNEAACTLAQQPYAPTPDYGVADGKSGFENPPQGYALWLDVWERHLCAVEAPGIADAALDGVDTASRAQVVWQLRMLDQPRAQQQLDDVTTALKTRQQAADNPTSAAAIKQQLAEVASLRKSLDGGDQANASPCALVRQLLDARATYASPRLRAELGPHETDDDPCVIAADARYRGMENQLYRVEIHQGGPAGTASFKWSRENGSVVFPVTRSNLGATADDGSAPLTVTLARLGRDARLGLAANDWVELVDDRYTLGQRAYPLLQVLAIDPANGSVTLNVPKNIVPWPLDSDPRQHPLLRRWDQRDAVNAQGVLAVAEGTPMALEDGVQITFEPGGVYATGEYWLIPARVAGNGQLDWPLANGAPATLPPRGGHHYAVLGVTGDNGSYVECCCRFDSLCQLLQARLGLQTGAGAVLVPGAAVAAPSAVKKARARPVKKAAKVNG</sequence>
<name>M4NCX7_9GAMM</name>
<proteinExistence type="predicted"/>
<dbReference type="RefSeq" id="WP_015446734.1">
    <property type="nucleotide sequence ID" value="NC_020541.1"/>
</dbReference>
<organism evidence="1 2">
    <name type="scientific">Rhodanobacter denitrificans</name>
    <dbReference type="NCBI Taxonomy" id="666685"/>
    <lineage>
        <taxon>Bacteria</taxon>
        <taxon>Pseudomonadati</taxon>
        <taxon>Pseudomonadota</taxon>
        <taxon>Gammaproteobacteria</taxon>
        <taxon>Lysobacterales</taxon>
        <taxon>Rhodanobacteraceae</taxon>
        <taxon>Rhodanobacter</taxon>
    </lineage>
</organism>
<reference evidence="1 2" key="1">
    <citation type="submission" date="2012-04" db="EMBL/GenBank/DDBJ databases">
        <title>Complete genome of Rhodanobacter sp. 2APBS1.</title>
        <authorList>
            <consortium name="US DOE Joint Genome Institute"/>
            <person name="Huntemann M."/>
            <person name="Wei C.-L."/>
            <person name="Han J."/>
            <person name="Detter J.C."/>
            <person name="Han C."/>
            <person name="Tapia R."/>
            <person name="Munk A.C.C."/>
            <person name="Chen A."/>
            <person name="Krypides N."/>
            <person name="Mavromatis K."/>
            <person name="Markowitz V."/>
            <person name="Szeto E."/>
            <person name="Ivanova N."/>
            <person name="Mikhailova N."/>
            <person name="Ovchinnikova G."/>
            <person name="Pagani I."/>
            <person name="Pati A."/>
            <person name="Goodwin L."/>
            <person name="Peters L."/>
            <person name="Pitluck S."/>
            <person name="Woyke T."/>
            <person name="Prakash O."/>
            <person name="Elkins J."/>
            <person name="Brown S."/>
            <person name="Palumbo A."/>
            <person name="Hemme C."/>
            <person name="Zhou J."/>
            <person name="Watson D."/>
            <person name="Jardine P."/>
            <person name="Kostka J."/>
            <person name="Green S."/>
        </authorList>
    </citation>
    <scope>NUCLEOTIDE SEQUENCE [LARGE SCALE GENOMIC DNA]</scope>
    <source>
        <strain evidence="1 2">2APBS1</strain>
    </source>
</reference>
<dbReference type="InterPro" id="IPR045392">
    <property type="entry name" value="DUF6519"/>
</dbReference>
<keyword evidence="2" id="KW-1185">Reference proteome</keyword>
<dbReference type="AlphaFoldDB" id="M4NCX7"/>
<dbReference type="Proteomes" id="UP000011859">
    <property type="component" value="Chromosome"/>
</dbReference>
<accession>M4NCX7</accession>
<dbReference type="OrthoDB" id="134981at2"/>
<dbReference type="EMBL" id="CP003470">
    <property type="protein sequence ID" value="AGG87677.1"/>
    <property type="molecule type" value="Genomic_DNA"/>
</dbReference>
<dbReference type="Pfam" id="PF20129">
    <property type="entry name" value="DUF6519"/>
    <property type="match status" value="1"/>
</dbReference>
<dbReference type="STRING" id="666685.R2APBS1_0507"/>
<dbReference type="eggNOG" id="COG4447">
    <property type="taxonomic scope" value="Bacteria"/>
</dbReference>
<dbReference type="HOGENOM" id="CLU_026377_0_0_6"/>
<dbReference type="KEGG" id="rhd:R2APBS1_0507"/>
<protein>
    <submittedName>
        <fullName evidence="1">Uncharacterized protein</fullName>
    </submittedName>
</protein>
<gene>
    <name evidence="1" type="ORF">R2APBS1_0507</name>
</gene>
<evidence type="ECO:0000313" key="1">
    <source>
        <dbReference type="EMBL" id="AGG87677.1"/>
    </source>
</evidence>